<name>A0A6A5QAS8_AMPQU</name>
<proteinExistence type="predicted"/>
<evidence type="ECO:0000313" key="2">
    <source>
        <dbReference type="EMBL" id="KAF1912482.1"/>
    </source>
</evidence>
<organism evidence="2 3">
    <name type="scientific">Ampelomyces quisqualis</name>
    <name type="common">Powdery mildew agent</name>
    <dbReference type="NCBI Taxonomy" id="50730"/>
    <lineage>
        <taxon>Eukaryota</taxon>
        <taxon>Fungi</taxon>
        <taxon>Dikarya</taxon>
        <taxon>Ascomycota</taxon>
        <taxon>Pezizomycotina</taxon>
        <taxon>Dothideomycetes</taxon>
        <taxon>Pleosporomycetidae</taxon>
        <taxon>Pleosporales</taxon>
        <taxon>Pleosporineae</taxon>
        <taxon>Phaeosphaeriaceae</taxon>
        <taxon>Ampelomyces</taxon>
    </lineage>
</organism>
<keyword evidence="3" id="KW-1185">Reference proteome</keyword>
<dbReference type="AlphaFoldDB" id="A0A6A5QAS8"/>
<evidence type="ECO:0000313" key="3">
    <source>
        <dbReference type="Proteomes" id="UP000800096"/>
    </source>
</evidence>
<accession>A0A6A5QAS8</accession>
<feature type="region of interest" description="Disordered" evidence="1">
    <location>
        <begin position="95"/>
        <end position="131"/>
    </location>
</feature>
<gene>
    <name evidence="2" type="ORF">BDU57DRAFT_367276</name>
</gene>
<evidence type="ECO:0000256" key="1">
    <source>
        <dbReference type="SAM" id="MobiDB-lite"/>
    </source>
</evidence>
<protein>
    <submittedName>
        <fullName evidence="2">Uncharacterized protein</fullName>
    </submittedName>
</protein>
<feature type="compositionally biased region" description="Polar residues" evidence="1">
    <location>
        <begin position="107"/>
        <end position="131"/>
    </location>
</feature>
<sequence>MVLMMLMFERDAARALKLRKYELLRICNNSLSRHALHNSYHNDLYFPLSKCFACCHSFDHSISSYSFHYPALAAQAPCKLDENMALNAQLQQMRVASRPSKSDKDGSQNFFSTTICSSPVSRSQPDARSAPRTQLTSVNSAIYSSACIGPVRALFTK</sequence>
<reference evidence="2" key="1">
    <citation type="journal article" date="2020" name="Stud. Mycol.">
        <title>101 Dothideomycetes genomes: a test case for predicting lifestyles and emergence of pathogens.</title>
        <authorList>
            <person name="Haridas S."/>
            <person name="Albert R."/>
            <person name="Binder M."/>
            <person name="Bloem J."/>
            <person name="Labutti K."/>
            <person name="Salamov A."/>
            <person name="Andreopoulos B."/>
            <person name="Baker S."/>
            <person name="Barry K."/>
            <person name="Bills G."/>
            <person name="Bluhm B."/>
            <person name="Cannon C."/>
            <person name="Castanera R."/>
            <person name="Culley D."/>
            <person name="Daum C."/>
            <person name="Ezra D."/>
            <person name="Gonzalez J."/>
            <person name="Henrissat B."/>
            <person name="Kuo A."/>
            <person name="Liang C."/>
            <person name="Lipzen A."/>
            <person name="Lutzoni F."/>
            <person name="Magnuson J."/>
            <person name="Mondo S."/>
            <person name="Nolan M."/>
            <person name="Ohm R."/>
            <person name="Pangilinan J."/>
            <person name="Park H.-J."/>
            <person name="Ramirez L."/>
            <person name="Alfaro M."/>
            <person name="Sun H."/>
            <person name="Tritt A."/>
            <person name="Yoshinaga Y."/>
            <person name="Zwiers L.-H."/>
            <person name="Turgeon B."/>
            <person name="Goodwin S."/>
            <person name="Spatafora J."/>
            <person name="Crous P."/>
            <person name="Grigoriev I."/>
        </authorList>
    </citation>
    <scope>NUCLEOTIDE SEQUENCE</scope>
    <source>
        <strain evidence="2">HMLAC05119</strain>
    </source>
</reference>
<dbReference type="EMBL" id="ML979140">
    <property type="protein sequence ID" value="KAF1912482.1"/>
    <property type="molecule type" value="Genomic_DNA"/>
</dbReference>
<dbReference type="Proteomes" id="UP000800096">
    <property type="component" value="Unassembled WGS sequence"/>
</dbReference>